<dbReference type="EMBL" id="BMMZ01000012">
    <property type="protein sequence ID" value="GGL77187.1"/>
    <property type="molecule type" value="Genomic_DNA"/>
</dbReference>
<reference evidence="3" key="1">
    <citation type="journal article" date="2014" name="Int. J. Syst. Evol. Microbiol.">
        <title>Complete genome sequence of Corynebacterium casei LMG S-19264T (=DSM 44701T), isolated from a smear-ripened cheese.</title>
        <authorList>
            <consortium name="US DOE Joint Genome Institute (JGI-PGF)"/>
            <person name="Walter F."/>
            <person name="Albersmeier A."/>
            <person name="Kalinowski J."/>
            <person name="Ruckert C."/>
        </authorList>
    </citation>
    <scope>NUCLEOTIDE SEQUENCE</scope>
    <source>
        <strain evidence="3">CGMCC 4.7306</strain>
    </source>
</reference>
<evidence type="ECO:0000259" key="2">
    <source>
        <dbReference type="Pfam" id="PF03816"/>
    </source>
</evidence>
<dbReference type="RefSeq" id="WP_188897087.1">
    <property type="nucleotide sequence ID" value="NZ_BMMZ01000012.1"/>
</dbReference>
<dbReference type="Proteomes" id="UP000613840">
    <property type="component" value="Unassembled WGS sequence"/>
</dbReference>
<dbReference type="InterPro" id="IPR050922">
    <property type="entry name" value="LytR/CpsA/Psr_CW_biosynth"/>
</dbReference>
<gene>
    <name evidence="3" type="ORF">GCM10011575_39320</name>
</gene>
<evidence type="ECO:0000256" key="1">
    <source>
        <dbReference type="ARBA" id="ARBA00006068"/>
    </source>
</evidence>
<dbReference type="PANTHER" id="PTHR33392:SF6">
    <property type="entry name" value="POLYISOPRENYL-TEICHOIC ACID--PEPTIDOGLYCAN TEICHOIC ACID TRANSFERASE TAGU"/>
    <property type="match status" value="1"/>
</dbReference>
<proteinExistence type="inferred from homology"/>
<dbReference type="PANTHER" id="PTHR33392">
    <property type="entry name" value="POLYISOPRENYL-TEICHOIC ACID--PEPTIDOGLYCAN TEICHOIC ACID TRANSFERASE TAGU"/>
    <property type="match status" value="1"/>
</dbReference>
<accession>A0A917SFP1</accession>
<evidence type="ECO:0000313" key="4">
    <source>
        <dbReference type="Proteomes" id="UP000613840"/>
    </source>
</evidence>
<evidence type="ECO:0000313" key="3">
    <source>
        <dbReference type="EMBL" id="GGL77187.1"/>
    </source>
</evidence>
<dbReference type="AlphaFoldDB" id="A0A917SFP1"/>
<dbReference type="Pfam" id="PF03816">
    <property type="entry name" value="LytR_cpsA_psr"/>
    <property type="match status" value="1"/>
</dbReference>
<dbReference type="InterPro" id="IPR004474">
    <property type="entry name" value="LytR_CpsA_psr"/>
</dbReference>
<sequence>MASESDQTHRRLIRRRVLLVAGLIAVPVAAFGGYEAYSVTNGLGQLHRTLDLPGASPSAGKPNTQTTVDPDKGRAVNILLLGSDSRDTSDAADGRSDTIMVLHLDADRKHAYLISFPRDMWVEIPGHGKAKINAAYAWGGTKLLAETINDLAGITVDHAAVIDFSGFDQLTDAVGGVTIDNSYAFHSHGYSYPKGRITLSGKKALWFVRERHALPNGDFGRAANQRKVVKALAAKLAKPQTLADPTKLSQVVSNLAKYVTVDKGLTDQAILGLAHSMQAAASALVTLQAPVSGTGTADGQSIDVVDSKAMKELAAALQHDTLAHYVATHKSGQ</sequence>
<comment type="caution">
    <text evidence="3">The sequence shown here is derived from an EMBL/GenBank/DDBJ whole genome shotgun (WGS) entry which is preliminary data.</text>
</comment>
<dbReference type="Gene3D" id="3.40.630.190">
    <property type="entry name" value="LCP protein"/>
    <property type="match status" value="1"/>
</dbReference>
<dbReference type="NCBIfam" id="TIGR00350">
    <property type="entry name" value="lytR_cpsA_psr"/>
    <property type="match status" value="1"/>
</dbReference>
<keyword evidence="4" id="KW-1185">Reference proteome</keyword>
<reference evidence="3" key="2">
    <citation type="submission" date="2020-09" db="EMBL/GenBank/DDBJ databases">
        <authorList>
            <person name="Sun Q."/>
            <person name="Zhou Y."/>
        </authorList>
    </citation>
    <scope>NUCLEOTIDE SEQUENCE</scope>
    <source>
        <strain evidence="3">CGMCC 4.7306</strain>
    </source>
</reference>
<name>A0A917SFP1_9ACTN</name>
<comment type="similarity">
    <text evidence="1">Belongs to the LytR/CpsA/Psr (LCP) family.</text>
</comment>
<feature type="domain" description="Cell envelope-related transcriptional attenuator" evidence="2">
    <location>
        <begin position="95"/>
        <end position="237"/>
    </location>
</feature>
<protein>
    <submittedName>
        <fullName evidence="3">Transcriptional regulator</fullName>
    </submittedName>
</protein>
<organism evidence="3 4">
    <name type="scientific">Microlunatus endophyticus</name>
    <dbReference type="NCBI Taxonomy" id="1716077"/>
    <lineage>
        <taxon>Bacteria</taxon>
        <taxon>Bacillati</taxon>
        <taxon>Actinomycetota</taxon>
        <taxon>Actinomycetes</taxon>
        <taxon>Propionibacteriales</taxon>
        <taxon>Propionibacteriaceae</taxon>
        <taxon>Microlunatus</taxon>
    </lineage>
</organism>